<comment type="caution">
    <text evidence="15">The sequence shown here is derived from an EMBL/GenBank/DDBJ whole genome shotgun (WGS) entry which is preliminary data.</text>
</comment>
<evidence type="ECO:0000256" key="7">
    <source>
        <dbReference type="ARBA" id="ARBA00023136"/>
    </source>
</evidence>
<name>A0AAV1IKX8_9CHLO</name>
<dbReference type="InterPro" id="IPR004709">
    <property type="entry name" value="NaH_exchanger"/>
</dbReference>
<feature type="compositionally biased region" description="Low complexity" evidence="11">
    <location>
        <begin position="514"/>
        <end position="523"/>
    </location>
</feature>
<evidence type="ECO:0000256" key="2">
    <source>
        <dbReference type="ARBA" id="ARBA00022448"/>
    </source>
</evidence>
<feature type="compositionally biased region" description="Polar residues" evidence="11">
    <location>
        <begin position="673"/>
        <end position="682"/>
    </location>
</feature>
<evidence type="ECO:0000256" key="11">
    <source>
        <dbReference type="SAM" id="MobiDB-lite"/>
    </source>
</evidence>
<evidence type="ECO:0000256" key="6">
    <source>
        <dbReference type="ARBA" id="ARBA00023065"/>
    </source>
</evidence>
<keyword evidence="8" id="KW-0739">Sodium transport</keyword>
<dbReference type="Proteomes" id="UP001314263">
    <property type="component" value="Unassembled WGS sequence"/>
</dbReference>
<proteinExistence type="predicted"/>
<dbReference type="InterPro" id="IPR018422">
    <property type="entry name" value="Cation/H_exchanger_CPA1"/>
</dbReference>
<dbReference type="PANTHER" id="PTHR10110:SF197">
    <property type="entry name" value="SODIUM_HYDROGEN EXCHANGER"/>
    <property type="match status" value="1"/>
</dbReference>
<feature type="transmembrane region" description="Helical" evidence="12">
    <location>
        <begin position="402"/>
        <end position="422"/>
    </location>
</feature>
<evidence type="ECO:0000256" key="13">
    <source>
        <dbReference type="SAM" id="SignalP"/>
    </source>
</evidence>
<evidence type="ECO:0000256" key="5">
    <source>
        <dbReference type="ARBA" id="ARBA00023053"/>
    </source>
</evidence>
<dbReference type="GO" id="GO:0098719">
    <property type="term" value="P:sodium ion import across plasma membrane"/>
    <property type="evidence" value="ECO:0007669"/>
    <property type="project" value="TreeGrafter"/>
</dbReference>
<feature type="transmembrane region" description="Helical" evidence="12">
    <location>
        <begin position="100"/>
        <end position="126"/>
    </location>
</feature>
<feature type="transmembrane region" description="Helical" evidence="12">
    <location>
        <begin position="329"/>
        <end position="350"/>
    </location>
</feature>
<feature type="region of interest" description="Disordered" evidence="11">
    <location>
        <begin position="514"/>
        <end position="610"/>
    </location>
</feature>
<comment type="catalytic activity">
    <reaction evidence="10">
        <text>K(+)(in) + H(+)(out) = K(+)(out) + H(+)(in)</text>
        <dbReference type="Rhea" id="RHEA:29467"/>
        <dbReference type="ChEBI" id="CHEBI:15378"/>
        <dbReference type="ChEBI" id="CHEBI:29103"/>
    </reaction>
</comment>
<keyword evidence="6" id="KW-0406">Ion transport</keyword>
<feature type="signal peptide" evidence="13">
    <location>
        <begin position="1"/>
        <end position="25"/>
    </location>
</feature>
<keyword evidence="13" id="KW-0732">Signal</keyword>
<feature type="transmembrane region" description="Helical" evidence="12">
    <location>
        <begin position="35"/>
        <end position="55"/>
    </location>
</feature>
<dbReference type="InterPro" id="IPR006153">
    <property type="entry name" value="Cation/H_exchanger_TM"/>
</dbReference>
<dbReference type="Gene3D" id="6.10.140.1330">
    <property type="match status" value="1"/>
</dbReference>
<evidence type="ECO:0000256" key="4">
    <source>
        <dbReference type="ARBA" id="ARBA00022989"/>
    </source>
</evidence>
<evidence type="ECO:0000313" key="16">
    <source>
        <dbReference type="Proteomes" id="UP001314263"/>
    </source>
</evidence>
<dbReference type="AlphaFoldDB" id="A0AAV1IKX8"/>
<feature type="transmembrane region" description="Helical" evidence="12">
    <location>
        <begin position="262"/>
        <end position="280"/>
    </location>
</feature>
<feature type="compositionally biased region" description="Pro residues" evidence="11">
    <location>
        <begin position="549"/>
        <end position="558"/>
    </location>
</feature>
<dbReference type="PRINTS" id="PR01084">
    <property type="entry name" value="NAHEXCHNGR"/>
</dbReference>
<feature type="transmembrane region" description="Helical" evidence="12">
    <location>
        <begin position="370"/>
        <end position="390"/>
    </location>
</feature>
<comment type="catalytic activity">
    <reaction evidence="9">
        <text>Na(+)(in) + H(+)(out) = Na(+)(out) + H(+)(in)</text>
        <dbReference type="Rhea" id="RHEA:29419"/>
        <dbReference type="ChEBI" id="CHEBI:15378"/>
        <dbReference type="ChEBI" id="CHEBI:29101"/>
    </reaction>
</comment>
<feature type="region of interest" description="Disordered" evidence="11">
    <location>
        <begin position="809"/>
        <end position="840"/>
    </location>
</feature>
<evidence type="ECO:0000256" key="9">
    <source>
        <dbReference type="ARBA" id="ARBA00047524"/>
    </source>
</evidence>
<reference evidence="15 16" key="1">
    <citation type="submission" date="2023-10" db="EMBL/GenBank/DDBJ databases">
        <authorList>
            <person name="Maclean D."/>
            <person name="Macfadyen A."/>
        </authorList>
    </citation>
    <scope>NUCLEOTIDE SEQUENCE [LARGE SCALE GENOMIC DNA]</scope>
</reference>
<evidence type="ECO:0000256" key="3">
    <source>
        <dbReference type="ARBA" id="ARBA00022692"/>
    </source>
</evidence>
<feature type="region of interest" description="Disordered" evidence="11">
    <location>
        <begin position="638"/>
        <end position="779"/>
    </location>
</feature>
<feature type="compositionally biased region" description="Low complexity" evidence="11">
    <location>
        <begin position="559"/>
        <end position="572"/>
    </location>
</feature>
<keyword evidence="5" id="KW-0915">Sodium</keyword>
<feature type="compositionally biased region" description="Polar residues" evidence="11">
    <location>
        <begin position="588"/>
        <end position="604"/>
    </location>
</feature>
<sequence>MLLSKQEHLAAGLMVLLMVLWSAVGHQIASRTKYLGDWSAACILGLLTGLAILIMQRYMSADAVHQLLTFNPADFFTYLLPPIIFYAGLSVKKKQFFRNFATIASFGILGTYVAFALIALVLYGLAQLPNVLNLSDSLALGVIFAATDSVAVLQVLRPDRAPLLYSLVFGEGVINDATAVALLRAVQELGTKDENSLHGGLVVTVLVKFLYLFAASMLLGLAFGLGTSFLMKRAKSNSVPQEVALIGMLGYLSYLAGELAGLSGIVTLFCCAVAISHYALHNISAPARVTLVRSCQTLSYVSEGAIFIYVGMDTLDPLKWKNTYFGETVWLFCVLLLLTMLGRAAFVFPFSFLHNWWARNEQLTVKEMIVIWWAGLIRGAVSVALVYYYFDPKGQSEDSHRATLIATTLVVVMFSITVFGAVTKPLLDFTLGMGQGGRGGITVDLRNPSHLAELIPHHEHTSLDGLSPVDILKPADDSGPMYAAVGTAQETVFPLAGEGELASLQRKAWASSYDSLPSSSALDDGLDPQPPHLDRSDRDTGSGGMGTFQPPPLTPSPPQQGGKAAQAAAPWPDGHDLAEAGLSHHRGSLQNGHANGTRTLSEVTGGQGKSGQTIEMVEGSYSNADSHAAANPFGFDSFGNSLAAPAQHTSRPPRSQQPSRQPLGRSWHMHGQQRPSESTQHARLSMPESRAPVTEAPRRGSADLPGRGRGRPSVGSRSSLSSAGSRPAMTPFAQEGMQSQMHEMHPSRQHETRRSSQHAADNGPGESTPSAAFGWTGLDERTSSGAGAALGTGRINRWWVAFDARYMQPVFGGPQSPEASSGNTPRSPRSPGARARRGPL</sequence>
<keyword evidence="7 12" id="KW-0472">Membrane</keyword>
<evidence type="ECO:0000313" key="15">
    <source>
        <dbReference type="EMBL" id="CAK0787481.1"/>
    </source>
</evidence>
<organism evidence="15 16">
    <name type="scientific">Coccomyxa viridis</name>
    <dbReference type="NCBI Taxonomy" id="1274662"/>
    <lineage>
        <taxon>Eukaryota</taxon>
        <taxon>Viridiplantae</taxon>
        <taxon>Chlorophyta</taxon>
        <taxon>core chlorophytes</taxon>
        <taxon>Trebouxiophyceae</taxon>
        <taxon>Trebouxiophyceae incertae sedis</taxon>
        <taxon>Coccomyxaceae</taxon>
        <taxon>Coccomyxa</taxon>
    </lineage>
</organism>
<feature type="chain" id="PRO_5043662308" description="Cation/H+ exchanger transmembrane domain-containing protein" evidence="13">
    <location>
        <begin position="26"/>
        <end position="840"/>
    </location>
</feature>
<dbReference type="GO" id="GO:0015386">
    <property type="term" value="F:potassium:proton antiporter activity"/>
    <property type="evidence" value="ECO:0007669"/>
    <property type="project" value="TreeGrafter"/>
</dbReference>
<evidence type="ECO:0000256" key="12">
    <source>
        <dbReference type="SAM" id="Phobius"/>
    </source>
</evidence>
<dbReference type="GO" id="GO:0015385">
    <property type="term" value="F:sodium:proton antiporter activity"/>
    <property type="evidence" value="ECO:0007669"/>
    <property type="project" value="InterPro"/>
</dbReference>
<feature type="compositionally biased region" description="Basic and acidic residues" evidence="11">
    <location>
        <begin position="742"/>
        <end position="754"/>
    </location>
</feature>
<feature type="transmembrane region" description="Helical" evidence="12">
    <location>
        <begin position="206"/>
        <end position="227"/>
    </location>
</feature>
<accession>A0AAV1IKX8</accession>
<protein>
    <recommendedName>
        <fullName evidence="14">Cation/H+ exchanger transmembrane domain-containing protein</fullName>
    </recommendedName>
</protein>
<dbReference type="GO" id="GO:0051453">
    <property type="term" value="P:regulation of intracellular pH"/>
    <property type="evidence" value="ECO:0007669"/>
    <property type="project" value="TreeGrafter"/>
</dbReference>
<dbReference type="GO" id="GO:0005886">
    <property type="term" value="C:plasma membrane"/>
    <property type="evidence" value="ECO:0007669"/>
    <property type="project" value="TreeGrafter"/>
</dbReference>
<keyword evidence="4 12" id="KW-1133">Transmembrane helix</keyword>
<dbReference type="EMBL" id="CAUYUE010000017">
    <property type="protein sequence ID" value="CAK0787481.1"/>
    <property type="molecule type" value="Genomic_DNA"/>
</dbReference>
<feature type="domain" description="Cation/H+ exchanger transmembrane" evidence="14">
    <location>
        <begin position="24"/>
        <end position="427"/>
    </location>
</feature>
<keyword evidence="16" id="KW-1185">Reference proteome</keyword>
<evidence type="ECO:0000256" key="1">
    <source>
        <dbReference type="ARBA" id="ARBA00004141"/>
    </source>
</evidence>
<evidence type="ECO:0000259" key="14">
    <source>
        <dbReference type="Pfam" id="PF00999"/>
    </source>
</evidence>
<evidence type="ECO:0000256" key="8">
    <source>
        <dbReference type="ARBA" id="ARBA00023201"/>
    </source>
</evidence>
<keyword evidence="3 12" id="KW-0812">Transmembrane</keyword>
<feature type="compositionally biased region" description="Low complexity" evidence="11">
    <location>
        <begin position="650"/>
        <end position="662"/>
    </location>
</feature>
<evidence type="ECO:0000256" key="10">
    <source>
        <dbReference type="ARBA" id="ARBA00047912"/>
    </source>
</evidence>
<feature type="compositionally biased region" description="Low complexity" evidence="11">
    <location>
        <begin position="711"/>
        <end position="727"/>
    </location>
</feature>
<gene>
    <name evidence="15" type="ORF">CVIRNUC_010701</name>
</gene>
<comment type="subcellular location">
    <subcellularLocation>
        <location evidence="1">Membrane</location>
        <topology evidence="1">Multi-pass membrane protein</topology>
    </subcellularLocation>
</comment>
<dbReference type="Pfam" id="PF00999">
    <property type="entry name" value="Na_H_Exchanger"/>
    <property type="match status" value="1"/>
</dbReference>
<dbReference type="PANTHER" id="PTHR10110">
    <property type="entry name" value="SODIUM/HYDROGEN EXCHANGER"/>
    <property type="match status" value="1"/>
</dbReference>
<keyword evidence="2" id="KW-0813">Transport</keyword>